<keyword evidence="2" id="KW-0325">Glycoprotein</keyword>
<dbReference type="GO" id="GO:0007169">
    <property type="term" value="P:cell surface receptor protein tyrosine kinase signaling pathway"/>
    <property type="evidence" value="ECO:0007669"/>
    <property type="project" value="TreeGrafter"/>
</dbReference>
<dbReference type="Proteomes" id="UP001152320">
    <property type="component" value="Chromosome 10"/>
</dbReference>
<dbReference type="OrthoDB" id="6718656at2759"/>
<keyword evidence="4" id="KW-0460">Magnesium</keyword>
<comment type="subcellular location">
    <subcellularLocation>
        <location evidence="1">Membrane</location>
        <topology evidence="1">Single-pass membrane protein</topology>
    </subcellularLocation>
</comment>
<dbReference type="GO" id="GO:0046872">
    <property type="term" value="F:metal ion binding"/>
    <property type="evidence" value="ECO:0007669"/>
    <property type="project" value="UniProtKB-KW"/>
</dbReference>
<evidence type="ECO:0000313" key="9">
    <source>
        <dbReference type="EMBL" id="KAJ8035019.1"/>
    </source>
</evidence>
<dbReference type="InterPro" id="IPR011009">
    <property type="entry name" value="Kinase-like_dom_sf"/>
</dbReference>
<dbReference type="InterPro" id="IPR013783">
    <property type="entry name" value="Ig-like_fold"/>
</dbReference>
<keyword evidence="9" id="KW-0675">Receptor</keyword>
<evidence type="ECO:0000256" key="3">
    <source>
        <dbReference type="PIRSR" id="PIRSR000615-2"/>
    </source>
</evidence>
<evidence type="ECO:0000256" key="2">
    <source>
        <dbReference type="ARBA" id="ARBA00023180"/>
    </source>
</evidence>
<dbReference type="PANTHER" id="PTHR24416:SF611">
    <property type="entry name" value="TYROSINE-PROTEIN KINASE TRANSMEMBRANE RECEPTOR ROR"/>
    <property type="match status" value="1"/>
</dbReference>
<keyword evidence="4" id="KW-0479">Metal-binding</keyword>
<feature type="signal peptide" evidence="6">
    <location>
        <begin position="1"/>
        <end position="26"/>
    </location>
</feature>
<keyword evidence="10" id="KW-1185">Reference proteome</keyword>
<dbReference type="InterPro" id="IPR000719">
    <property type="entry name" value="Prot_kinase_dom"/>
</dbReference>
<dbReference type="GO" id="GO:0004714">
    <property type="term" value="F:transmembrane receptor protein tyrosine kinase activity"/>
    <property type="evidence" value="ECO:0007669"/>
    <property type="project" value="TreeGrafter"/>
</dbReference>
<dbReference type="GO" id="GO:0005886">
    <property type="term" value="C:plasma membrane"/>
    <property type="evidence" value="ECO:0007669"/>
    <property type="project" value="TreeGrafter"/>
</dbReference>
<evidence type="ECO:0000256" key="4">
    <source>
        <dbReference type="PIRSR" id="PIRSR000615-3"/>
    </source>
</evidence>
<dbReference type="Pfam" id="PF07714">
    <property type="entry name" value="PK_Tyr_Ser-Thr"/>
    <property type="match status" value="1"/>
</dbReference>
<accession>A0A9Q1BYR7</accession>
<dbReference type="SUPFAM" id="SSF56112">
    <property type="entry name" value="Protein kinase-like (PK-like)"/>
    <property type="match status" value="1"/>
</dbReference>
<comment type="caution">
    <text evidence="9">The sequence shown here is derived from an EMBL/GenBank/DDBJ whole genome shotgun (WGS) entry which is preliminary data.</text>
</comment>
<dbReference type="Gene3D" id="2.60.40.10">
    <property type="entry name" value="Immunoglobulins"/>
    <property type="match status" value="1"/>
</dbReference>
<dbReference type="EMBL" id="JAIZAY010000010">
    <property type="protein sequence ID" value="KAJ8035019.1"/>
    <property type="molecule type" value="Genomic_DNA"/>
</dbReference>
<dbReference type="PROSITE" id="PS50011">
    <property type="entry name" value="PROTEIN_KINASE_DOM"/>
    <property type="match status" value="1"/>
</dbReference>
<gene>
    <name evidence="9" type="ORF">HOLleu_22094</name>
</gene>
<dbReference type="InterPro" id="IPR001245">
    <property type="entry name" value="Ser-Thr/Tyr_kinase_cat_dom"/>
</dbReference>
<keyword evidence="5" id="KW-1133">Transmembrane helix</keyword>
<name>A0A9Q1BYR7_HOLLE</name>
<feature type="binding site" evidence="3">
    <location>
        <position position="362"/>
    </location>
    <ligand>
        <name>ATP</name>
        <dbReference type="ChEBI" id="CHEBI:30616"/>
    </ligand>
</feature>
<evidence type="ECO:0000256" key="6">
    <source>
        <dbReference type="SAM" id="SignalP"/>
    </source>
</evidence>
<dbReference type="PRINTS" id="PR00109">
    <property type="entry name" value="TYRKINASE"/>
</dbReference>
<dbReference type="InterPro" id="IPR050122">
    <property type="entry name" value="RTK"/>
</dbReference>
<keyword evidence="6" id="KW-0732">Signal</keyword>
<feature type="chain" id="PRO_5040507061" evidence="6">
    <location>
        <begin position="27"/>
        <end position="526"/>
    </location>
</feature>
<dbReference type="AlphaFoldDB" id="A0A9Q1BYR7"/>
<feature type="transmembrane region" description="Helical" evidence="5">
    <location>
        <begin position="130"/>
        <end position="152"/>
    </location>
</feature>
<dbReference type="GO" id="GO:0005524">
    <property type="term" value="F:ATP binding"/>
    <property type="evidence" value="ECO:0007669"/>
    <property type="project" value="UniProtKB-KW"/>
</dbReference>
<dbReference type="InterPro" id="IPR007110">
    <property type="entry name" value="Ig-like_dom"/>
</dbReference>
<evidence type="ECO:0000259" key="7">
    <source>
        <dbReference type="PROSITE" id="PS50011"/>
    </source>
</evidence>
<protein>
    <submittedName>
        <fullName evidence="9">Fibroblast growth factor receptor 4</fullName>
    </submittedName>
</protein>
<feature type="domain" description="Protein kinase" evidence="7">
    <location>
        <begin position="215"/>
        <end position="489"/>
    </location>
</feature>
<evidence type="ECO:0000313" key="10">
    <source>
        <dbReference type="Proteomes" id="UP001152320"/>
    </source>
</evidence>
<sequence>MYIDLTFLIMCCLKLVLPVLCITVNGENVTGTFVGEVGQEYTIECVAYGGRPSVNLTWEKYKKPNNIENTIVSVNAFNEDTVDTKLSLEDTRYGKGDYNITCSSFGRYPEQEAAFTLFIKIHDIAQPKRWWIFMILPLTFALFLLVVLRVAYRHRIQNLDTDNLRSDPRNYETPGILPINTYGEDGFNLLPSIRTHRQGSDEEEELTTDVKRDEISMMTTLPGRSYLQYFKGYFTRSEKTRYIIVKTVKEQAYVKDMYTFVKCCNLMQYLPRQESIVTLLGISVGEMPVYSYHEYVEGLTLRDYMLRNFQSSLNTTSTTLSHSIGKDASISNKALYAFAEDVANGMDFLVSHNFSHPALSTRKVLLKTDGRCKLYDIWPDVLVLERIKYLLNRESPPLAWMAPECIFLGQYHPKTDVWSYGVLLWELFSFGETPYYTMNNSEIEQELRNSKLLAIPPNCPGSIFSVMLSSWNKEWEQRPTFKEILHKMRCLLRGFEQDEKHDSAVSQEISPPKAEYFTLEKSYSEM</sequence>
<evidence type="ECO:0000256" key="5">
    <source>
        <dbReference type="SAM" id="Phobius"/>
    </source>
</evidence>
<organism evidence="9 10">
    <name type="scientific">Holothuria leucospilota</name>
    <name type="common">Black long sea cucumber</name>
    <name type="synonym">Mertensiothuria leucospilota</name>
    <dbReference type="NCBI Taxonomy" id="206669"/>
    <lineage>
        <taxon>Eukaryota</taxon>
        <taxon>Metazoa</taxon>
        <taxon>Echinodermata</taxon>
        <taxon>Eleutherozoa</taxon>
        <taxon>Echinozoa</taxon>
        <taxon>Holothuroidea</taxon>
        <taxon>Aspidochirotacea</taxon>
        <taxon>Aspidochirotida</taxon>
        <taxon>Holothuriidae</taxon>
        <taxon>Holothuria</taxon>
    </lineage>
</organism>
<proteinExistence type="predicted"/>
<dbReference type="GO" id="GO:0043235">
    <property type="term" value="C:receptor complex"/>
    <property type="evidence" value="ECO:0007669"/>
    <property type="project" value="TreeGrafter"/>
</dbReference>
<dbReference type="PANTHER" id="PTHR24416">
    <property type="entry name" value="TYROSINE-PROTEIN KINASE RECEPTOR"/>
    <property type="match status" value="1"/>
</dbReference>
<evidence type="ECO:0000259" key="8">
    <source>
        <dbReference type="PROSITE" id="PS50835"/>
    </source>
</evidence>
<feature type="domain" description="Ig-like" evidence="8">
    <location>
        <begin position="18"/>
        <end position="116"/>
    </location>
</feature>
<reference evidence="9" key="1">
    <citation type="submission" date="2021-10" db="EMBL/GenBank/DDBJ databases">
        <title>Tropical sea cucumber genome reveals ecological adaptation and Cuvierian tubules defense mechanism.</title>
        <authorList>
            <person name="Chen T."/>
        </authorList>
    </citation>
    <scope>NUCLEOTIDE SEQUENCE</scope>
    <source>
        <strain evidence="9">Nanhai2018</strain>
        <tissue evidence="9">Muscle</tissue>
    </source>
</reference>
<keyword evidence="3" id="KW-0067">ATP-binding</keyword>
<evidence type="ECO:0000256" key="1">
    <source>
        <dbReference type="ARBA" id="ARBA00004167"/>
    </source>
</evidence>
<dbReference type="Gene3D" id="1.10.510.10">
    <property type="entry name" value="Transferase(Phosphotransferase) domain 1"/>
    <property type="match status" value="1"/>
</dbReference>
<dbReference type="PROSITE" id="PS50835">
    <property type="entry name" value="IG_LIKE"/>
    <property type="match status" value="1"/>
</dbReference>
<feature type="binding site" evidence="4">
    <location>
        <position position="376"/>
    </location>
    <ligand>
        <name>Mg(2+)</name>
        <dbReference type="ChEBI" id="CHEBI:18420"/>
    </ligand>
</feature>
<keyword evidence="3" id="KW-0547">Nucleotide-binding</keyword>
<keyword evidence="5" id="KW-0472">Membrane</keyword>
<keyword evidence="5" id="KW-0812">Transmembrane</keyword>